<name>A0A9P3GM95_9APHY</name>
<sequence length="338" mass="38116">MPTIPLTLHAPAVVDDSWEIELTVCDDLVGVFVYDDNEGRTEVWVYNWEEGKLIFSVFSESDKDKLLPDHFDFLSRDVVLFTAFGHDTNTLIAVDIRHTISPRSRFQDLFIVSKSVSLDLPRLSGGTVYQLSTIACSSMRSSICGEGIFGSRHANTLIVLMLELTDQHGAEHSYDLVVSPAFILSRLEDVSRYGAGPWPSGPARLRMLTWPDWRTHTRIFRTLSVPEVPVHGSRYLTAKALPDGKYRLVLRDFDTLSALRLDKAAGDADIHEGIEGVEDEDKLWDQEAWVGAPYREVESDIIVEDEDRVFLAEDGIVVARHRDHLVNVDSTKLEIYSI</sequence>
<gene>
    <name evidence="1" type="ORF">PsYK624_141770</name>
</gene>
<organism evidence="1 2">
    <name type="scientific">Phanerochaete sordida</name>
    <dbReference type="NCBI Taxonomy" id="48140"/>
    <lineage>
        <taxon>Eukaryota</taxon>
        <taxon>Fungi</taxon>
        <taxon>Dikarya</taxon>
        <taxon>Basidiomycota</taxon>
        <taxon>Agaricomycotina</taxon>
        <taxon>Agaricomycetes</taxon>
        <taxon>Polyporales</taxon>
        <taxon>Phanerochaetaceae</taxon>
        <taxon>Phanerochaete</taxon>
    </lineage>
</organism>
<dbReference type="EMBL" id="BPQB01000079">
    <property type="protein sequence ID" value="GJE97955.1"/>
    <property type="molecule type" value="Genomic_DNA"/>
</dbReference>
<keyword evidence="2" id="KW-1185">Reference proteome</keyword>
<dbReference type="AlphaFoldDB" id="A0A9P3GM95"/>
<reference evidence="1 2" key="1">
    <citation type="submission" date="2021-08" db="EMBL/GenBank/DDBJ databases">
        <title>Draft Genome Sequence of Phanerochaete sordida strain YK-624.</title>
        <authorList>
            <person name="Mori T."/>
            <person name="Dohra H."/>
            <person name="Suzuki T."/>
            <person name="Kawagishi H."/>
            <person name="Hirai H."/>
        </authorList>
    </citation>
    <scope>NUCLEOTIDE SEQUENCE [LARGE SCALE GENOMIC DNA]</scope>
    <source>
        <strain evidence="1 2">YK-624</strain>
    </source>
</reference>
<proteinExistence type="predicted"/>
<dbReference type="Proteomes" id="UP000703269">
    <property type="component" value="Unassembled WGS sequence"/>
</dbReference>
<comment type="caution">
    <text evidence="1">The sequence shown here is derived from an EMBL/GenBank/DDBJ whole genome shotgun (WGS) entry which is preliminary data.</text>
</comment>
<evidence type="ECO:0000313" key="1">
    <source>
        <dbReference type="EMBL" id="GJE97955.1"/>
    </source>
</evidence>
<evidence type="ECO:0000313" key="2">
    <source>
        <dbReference type="Proteomes" id="UP000703269"/>
    </source>
</evidence>
<accession>A0A9P3GM95</accession>
<protein>
    <submittedName>
        <fullName evidence="1">Uncharacterized protein</fullName>
    </submittedName>
</protein>